<dbReference type="AlphaFoldDB" id="I3C1X9"/>
<proteinExistence type="predicted"/>
<protein>
    <submittedName>
        <fullName evidence="2">Uncharacterized protein</fullName>
    </submittedName>
</protein>
<evidence type="ECO:0000256" key="1">
    <source>
        <dbReference type="SAM" id="Phobius"/>
    </source>
</evidence>
<keyword evidence="1" id="KW-0812">Transmembrane</keyword>
<keyword evidence="3" id="KW-1185">Reference proteome</keyword>
<name>I3C1X9_9FLAO</name>
<dbReference type="HOGENOM" id="CLU_2734643_0_0_10"/>
<dbReference type="STRING" id="926559.JoomaDRAFT_0581"/>
<reference evidence="2 3" key="1">
    <citation type="submission" date="2012-02" db="EMBL/GenBank/DDBJ databases">
        <title>Improved High-Quality Draft genome of Joostella marina DSM 19592.</title>
        <authorList>
            <consortium name="US DOE Joint Genome Institute (JGI-PGF)"/>
            <person name="Lucas S."/>
            <person name="Copeland A."/>
            <person name="Lapidus A."/>
            <person name="Bruce D."/>
            <person name="Goodwin L."/>
            <person name="Pitluck S."/>
            <person name="Peters L."/>
            <person name="Chertkov O."/>
            <person name="Ovchinnikova G."/>
            <person name="Kyrpides N."/>
            <person name="Mavromatis K."/>
            <person name="Detter J.C."/>
            <person name="Han C."/>
            <person name="Land M."/>
            <person name="Hauser L."/>
            <person name="Markowitz V."/>
            <person name="Cheng J.-F."/>
            <person name="Hugenholtz P."/>
            <person name="Woyke T."/>
            <person name="Wu D."/>
            <person name="Tindall B."/>
            <person name="Brambilla E."/>
            <person name="Klenk H.-P."/>
            <person name="Eisen J.A."/>
        </authorList>
    </citation>
    <scope>NUCLEOTIDE SEQUENCE [LARGE SCALE GENOMIC DNA]</scope>
    <source>
        <strain evidence="2 3">DSM 19592</strain>
    </source>
</reference>
<dbReference type="RefSeq" id="WP_008610627.1">
    <property type="nucleotide sequence ID" value="NZ_JH651379.1"/>
</dbReference>
<dbReference type="Proteomes" id="UP000004690">
    <property type="component" value="Unassembled WGS sequence"/>
</dbReference>
<keyword evidence="1" id="KW-1133">Transmembrane helix</keyword>
<sequence>MDNTLVIWALVIAFLVLAFVGVYIYRLRLVADEYEELKRLSSHNLKDKISRFLDKMDSKQLDILNKALNKK</sequence>
<accession>I3C1X9</accession>
<feature type="transmembrane region" description="Helical" evidence="1">
    <location>
        <begin position="6"/>
        <end position="25"/>
    </location>
</feature>
<dbReference type="EMBL" id="JH651379">
    <property type="protein sequence ID" value="EIJ37622.1"/>
    <property type="molecule type" value="Genomic_DNA"/>
</dbReference>
<organism evidence="2 3">
    <name type="scientific">Galbibacter orientalis DSM 19592</name>
    <dbReference type="NCBI Taxonomy" id="926559"/>
    <lineage>
        <taxon>Bacteria</taxon>
        <taxon>Pseudomonadati</taxon>
        <taxon>Bacteroidota</taxon>
        <taxon>Flavobacteriia</taxon>
        <taxon>Flavobacteriales</taxon>
        <taxon>Flavobacteriaceae</taxon>
        <taxon>Galbibacter</taxon>
    </lineage>
</organism>
<evidence type="ECO:0000313" key="2">
    <source>
        <dbReference type="EMBL" id="EIJ37622.1"/>
    </source>
</evidence>
<gene>
    <name evidence="2" type="ORF">JoomaDRAFT_0581</name>
</gene>
<keyword evidence="1" id="KW-0472">Membrane</keyword>
<evidence type="ECO:0000313" key="3">
    <source>
        <dbReference type="Proteomes" id="UP000004690"/>
    </source>
</evidence>